<comment type="subcellular location">
    <subcellularLocation>
        <location evidence="1">Cytoplasm</location>
        <location evidence="1">Cytoskeleton</location>
    </subcellularLocation>
</comment>
<dbReference type="OrthoDB" id="10006997at2759"/>
<name>A0A369JJN1_HYPMA</name>
<dbReference type="InterPro" id="IPR002108">
    <property type="entry name" value="ADF-H"/>
</dbReference>
<dbReference type="Pfam" id="PF00241">
    <property type="entry name" value="Cofilin_ADF"/>
    <property type="match status" value="2"/>
</dbReference>
<dbReference type="FunCoup" id="A0A369JJN1">
    <property type="interactions" value="197"/>
</dbReference>
<evidence type="ECO:0000256" key="6">
    <source>
        <dbReference type="ARBA" id="ARBA00023212"/>
    </source>
</evidence>
<dbReference type="InterPro" id="IPR028458">
    <property type="entry name" value="Twinfilin"/>
</dbReference>
<feature type="domain" description="ADF-H" evidence="8">
    <location>
        <begin position="217"/>
        <end position="359"/>
    </location>
</feature>
<dbReference type="CDD" id="cd11284">
    <property type="entry name" value="ADF_Twf-C_like"/>
    <property type="match status" value="1"/>
</dbReference>
<accession>A0A369JJN1</accession>
<dbReference type="CDD" id="cd11285">
    <property type="entry name" value="ADF_Twf-N_like"/>
    <property type="match status" value="1"/>
</dbReference>
<protein>
    <submittedName>
        <fullName evidence="9">Twinfilin</fullName>
    </submittedName>
</protein>
<comment type="similarity">
    <text evidence="2">Belongs to the actin-binding proteins ADF family. Twinfilin subfamily.</text>
</comment>
<evidence type="ECO:0000256" key="5">
    <source>
        <dbReference type="ARBA" id="ARBA00023203"/>
    </source>
</evidence>
<dbReference type="FunFam" id="3.40.20.10:FF:000042">
    <property type="entry name" value="Actin depolymerizing protein"/>
    <property type="match status" value="1"/>
</dbReference>
<dbReference type="EMBL" id="LUEZ02000055">
    <property type="protein sequence ID" value="RDB21542.1"/>
    <property type="molecule type" value="Genomic_DNA"/>
</dbReference>
<dbReference type="InterPro" id="IPR029006">
    <property type="entry name" value="ADF-H/Gelsolin-like_dom_sf"/>
</dbReference>
<evidence type="ECO:0000313" key="10">
    <source>
        <dbReference type="Proteomes" id="UP000076154"/>
    </source>
</evidence>
<keyword evidence="4" id="KW-0677">Repeat</keyword>
<dbReference type="SUPFAM" id="SSF55753">
    <property type="entry name" value="Actin depolymerizing proteins"/>
    <property type="match status" value="2"/>
</dbReference>
<keyword evidence="3" id="KW-0963">Cytoplasm</keyword>
<proteinExistence type="inferred from homology"/>
<gene>
    <name evidence="9" type="primary">twfA</name>
    <name evidence="9" type="ORF">Hypma_011486</name>
</gene>
<dbReference type="GO" id="GO:0051015">
    <property type="term" value="F:actin filament binding"/>
    <property type="evidence" value="ECO:0007669"/>
    <property type="project" value="TreeGrafter"/>
</dbReference>
<dbReference type="GO" id="GO:0003785">
    <property type="term" value="F:actin monomer binding"/>
    <property type="evidence" value="ECO:0007669"/>
    <property type="project" value="TreeGrafter"/>
</dbReference>
<dbReference type="PANTHER" id="PTHR13759:SF1">
    <property type="entry name" value="TWINFILIN"/>
    <property type="match status" value="1"/>
</dbReference>
<dbReference type="GO" id="GO:0005884">
    <property type="term" value="C:actin filament"/>
    <property type="evidence" value="ECO:0007669"/>
    <property type="project" value="TreeGrafter"/>
</dbReference>
<dbReference type="PANTHER" id="PTHR13759">
    <property type="entry name" value="TWINFILIN"/>
    <property type="match status" value="1"/>
</dbReference>
<dbReference type="Gene3D" id="3.40.20.10">
    <property type="entry name" value="Severin"/>
    <property type="match status" value="2"/>
</dbReference>
<dbReference type="Proteomes" id="UP000076154">
    <property type="component" value="Unassembled WGS sequence"/>
</dbReference>
<keyword evidence="6" id="KW-0206">Cytoskeleton</keyword>
<organism evidence="9 10">
    <name type="scientific">Hypsizygus marmoreus</name>
    <name type="common">White beech mushroom</name>
    <name type="synonym">Agaricus marmoreus</name>
    <dbReference type="NCBI Taxonomy" id="39966"/>
    <lineage>
        <taxon>Eukaryota</taxon>
        <taxon>Fungi</taxon>
        <taxon>Dikarya</taxon>
        <taxon>Basidiomycota</taxon>
        <taxon>Agaricomycotina</taxon>
        <taxon>Agaricomycetes</taxon>
        <taxon>Agaricomycetidae</taxon>
        <taxon>Agaricales</taxon>
        <taxon>Tricholomatineae</taxon>
        <taxon>Lyophyllaceae</taxon>
        <taxon>Hypsizygus</taxon>
    </lineage>
</organism>
<dbReference type="PROSITE" id="PS51263">
    <property type="entry name" value="ADF_H"/>
    <property type="match status" value="2"/>
</dbReference>
<feature type="domain" description="ADF-H" evidence="8">
    <location>
        <begin position="47"/>
        <end position="177"/>
    </location>
</feature>
<dbReference type="SMART" id="SM00102">
    <property type="entry name" value="ADF"/>
    <property type="match status" value="2"/>
</dbReference>
<evidence type="ECO:0000256" key="7">
    <source>
        <dbReference type="ARBA" id="ARBA00038532"/>
    </source>
</evidence>
<dbReference type="InParanoid" id="A0A369JJN1"/>
<dbReference type="AlphaFoldDB" id="A0A369JJN1"/>
<evidence type="ECO:0000256" key="2">
    <source>
        <dbReference type="ARBA" id="ARBA00009557"/>
    </source>
</evidence>
<dbReference type="GO" id="GO:0030042">
    <property type="term" value="P:actin filament depolymerization"/>
    <property type="evidence" value="ECO:0007669"/>
    <property type="project" value="TreeGrafter"/>
</dbReference>
<evidence type="ECO:0000256" key="3">
    <source>
        <dbReference type="ARBA" id="ARBA00022490"/>
    </source>
</evidence>
<comment type="subunit">
    <text evidence="7">Interacts with G-actin; ADP-actin form.</text>
</comment>
<dbReference type="GO" id="GO:0051016">
    <property type="term" value="P:barbed-end actin filament capping"/>
    <property type="evidence" value="ECO:0007669"/>
    <property type="project" value="TreeGrafter"/>
</dbReference>
<reference evidence="9" key="1">
    <citation type="submission" date="2018-04" db="EMBL/GenBank/DDBJ databases">
        <title>Whole genome sequencing of Hypsizygus marmoreus.</title>
        <authorList>
            <person name="Choi I.-G."/>
            <person name="Min B."/>
            <person name="Kim J.-G."/>
            <person name="Kim S."/>
            <person name="Oh Y.-L."/>
            <person name="Kong W.-S."/>
            <person name="Park H."/>
            <person name="Jeong J."/>
            <person name="Song E.-S."/>
        </authorList>
    </citation>
    <scope>NUCLEOTIDE SEQUENCE [LARGE SCALE GENOMIC DNA]</scope>
    <source>
        <strain evidence="9">51987-8</strain>
    </source>
</reference>
<keyword evidence="5" id="KW-0009">Actin-binding</keyword>
<sequence length="395" mass="42425">MVGSQAACRCCRRRGRCSDTVGGVRDDRCLNRLPKSNHLSTMSATSGIGIAPDLASAFSNANLTNDVRFIKVSIANETLVHDLTIPVAGSFEDDLAFLQRPNVLEDSTPTYVLAKVAPSEWIAISYVPDSAKVRDKMLYASTRSSLLKAIGSTLFTDAIFATSLADLTADAYASHKRHMAAPKPLSSREQEMADVRAAESGGAYEGSRTRASHIGTGVGLHWSQNVDDAVKQLGQGETSALVIINIDTKTETLVVGSASEITVDQLGSSLPPSEPCYAFFAWPHTHASLPRREIVFIYSCPSSSPIKDRMIYSSGVTSTYLAGQKLLLETSPAVHFASRKIETSVPGEIDEAHLIAELGFQDGSIEGRKLPDISAALKDGSEKPFARPKGPARKR</sequence>
<evidence type="ECO:0000313" key="9">
    <source>
        <dbReference type="EMBL" id="RDB21542.1"/>
    </source>
</evidence>
<evidence type="ECO:0000259" key="8">
    <source>
        <dbReference type="PROSITE" id="PS51263"/>
    </source>
</evidence>
<dbReference type="STRING" id="39966.A0A369JJN1"/>
<evidence type="ECO:0000256" key="1">
    <source>
        <dbReference type="ARBA" id="ARBA00004245"/>
    </source>
</evidence>
<dbReference type="GO" id="GO:0005737">
    <property type="term" value="C:cytoplasm"/>
    <property type="evidence" value="ECO:0007669"/>
    <property type="project" value="TreeGrafter"/>
</dbReference>
<comment type="caution">
    <text evidence="9">The sequence shown here is derived from an EMBL/GenBank/DDBJ whole genome shotgun (WGS) entry which is preliminary data.</text>
</comment>
<keyword evidence="10" id="KW-1185">Reference proteome</keyword>
<evidence type="ECO:0000256" key="4">
    <source>
        <dbReference type="ARBA" id="ARBA00022737"/>
    </source>
</evidence>